<dbReference type="EMBL" id="MLFT02000011">
    <property type="protein sequence ID" value="PHT34286.1"/>
    <property type="molecule type" value="Genomic_DNA"/>
</dbReference>
<comment type="caution">
    <text evidence="1">The sequence shown here is derived from an EMBL/GenBank/DDBJ whole genome shotgun (WGS) entry which is preliminary data.</text>
</comment>
<protein>
    <submittedName>
        <fullName evidence="1">Uncharacterized protein</fullName>
    </submittedName>
</protein>
<sequence>MEGPGSERNDPPGEDFSASDLSWTKFKNEEYHDNVSLIPYDRVDALSLESSVIWNSQQGIGVPLAWKIMEKVVVFYQGDDIVLTLKIVLLDSSP</sequence>
<evidence type="ECO:0000313" key="2">
    <source>
        <dbReference type="Proteomes" id="UP000224567"/>
    </source>
</evidence>
<dbReference type="OrthoDB" id="1353588at2759"/>
<reference evidence="2" key="2">
    <citation type="journal article" date="2017" name="J. Anim. Genet.">
        <title>Multiple reference genome sequences of hot pepper reveal the massive evolution of plant disease resistance genes by retroduplication.</title>
        <authorList>
            <person name="Kim S."/>
            <person name="Park J."/>
            <person name="Yeom S.-I."/>
            <person name="Kim Y.-M."/>
            <person name="Seo E."/>
            <person name="Kim K.-T."/>
            <person name="Kim M.-S."/>
            <person name="Lee J.M."/>
            <person name="Cheong K."/>
            <person name="Shin H.-S."/>
            <person name="Kim S.-B."/>
            <person name="Han K."/>
            <person name="Lee J."/>
            <person name="Park M."/>
            <person name="Lee H.-A."/>
            <person name="Lee H.-Y."/>
            <person name="Lee Y."/>
            <person name="Oh S."/>
            <person name="Lee J.H."/>
            <person name="Choi E."/>
            <person name="Choi E."/>
            <person name="Lee S.E."/>
            <person name="Jeon J."/>
            <person name="Kim H."/>
            <person name="Choi G."/>
            <person name="Song H."/>
            <person name="Lee J."/>
            <person name="Lee S.-C."/>
            <person name="Kwon J.-K."/>
            <person name="Lee H.-Y."/>
            <person name="Koo N."/>
            <person name="Hong Y."/>
            <person name="Kim R.W."/>
            <person name="Kang W.-H."/>
            <person name="Huh J.H."/>
            <person name="Kang B.-C."/>
            <person name="Yang T.-J."/>
            <person name="Lee Y.-H."/>
            <person name="Bennetzen J.L."/>
            <person name="Choi D."/>
        </authorList>
    </citation>
    <scope>NUCLEOTIDE SEQUENCE [LARGE SCALE GENOMIC DNA]</scope>
    <source>
        <strain evidence="2">cv. PBC81</strain>
    </source>
</reference>
<proteinExistence type="predicted"/>
<accession>A0A2G2VMS9</accession>
<dbReference type="Proteomes" id="UP000224567">
    <property type="component" value="Unassembled WGS sequence"/>
</dbReference>
<reference evidence="1 2" key="1">
    <citation type="journal article" date="2017" name="Genome Biol.">
        <title>New reference genome sequences of hot pepper reveal the massive evolution of plant disease-resistance genes by retroduplication.</title>
        <authorList>
            <person name="Kim S."/>
            <person name="Park J."/>
            <person name="Yeom S.I."/>
            <person name="Kim Y.M."/>
            <person name="Seo E."/>
            <person name="Kim K.T."/>
            <person name="Kim M.S."/>
            <person name="Lee J.M."/>
            <person name="Cheong K."/>
            <person name="Shin H.S."/>
            <person name="Kim S.B."/>
            <person name="Han K."/>
            <person name="Lee J."/>
            <person name="Park M."/>
            <person name="Lee H.A."/>
            <person name="Lee H.Y."/>
            <person name="Lee Y."/>
            <person name="Oh S."/>
            <person name="Lee J.H."/>
            <person name="Choi E."/>
            <person name="Choi E."/>
            <person name="Lee S.E."/>
            <person name="Jeon J."/>
            <person name="Kim H."/>
            <person name="Choi G."/>
            <person name="Song H."/>
            <person name="Lee J."/>
            <person name="Lee S.C."/>
            <person name="Kwon J.K."/>
            <person name="Lee H.Y."/>
            <person name="Koo N."/>
            <person name="Hong Y."/>
            <person name="Kim R.W."/>
            <person name="Kang W.H."/>
            <person name="Huh J.H."/>
            <person name="Kang B.C."/>
            <person name="Yang T.J."/>
            <person name="Lee Y.H."/>
            <person name="Bennetzen J.L."/>
            <person name="Choi D."/>
        </authorList>
    </citation>
    <scope>NUCLEOTIDE SEQUENCE [LARGE SCALE GENOMIC DNA]</scope>
    <source>
        <strain evidence="2">cv. PBC81</strain>
    </source>
</reference>
<name>A0A2G2VMS9_CAPBA</name>
<organism evidence="1 2">
    <name type="scientific">Capsicum baccatum</name>
    <name type="common">Peruvian pepper</name>
    <dbReference type="NCBI Taxonomy" id="33114"/>
    <lineage>
        <taxon>Eukaryota</taxon>
        <taxon>Viridiplantae</taxon>
        <taxon>Streptophyta</taxon>
        <taxon>Embryophyta</taxon>
        <taxon>Tracheophyta</taxon>
        <taxon>Spermatophyta</taxon>
        <taxon>Magnoliopsida</taxon>
        <taxon>eudicotyledons</taxon>
        <taxon>Gunneridae</taxon>
        <taxon>Pentapetalae</taxon>
        <taxon>asterids</taxon>
        <taxon>lamiids</taxon>
        <taxon>Solanales</taxon>
        <taxon>Solanaceae</taxon>
        <taxon>Solanoideae</taxon>
        <taxon>Capsiceae</taxon>
        <taxon>Capsicum</taxon>
    </lineage>
</organism>
<evidence type="ECO:0000313" key="1">
    <source>
        <dbReference type="EMBL" id="PHT34286.1"/>
    </source>
</evidence>
<gene>
    <name evidence="1" type="ORF">CQW23_26086</name>
</gene>
<keyword evidence="2" id="KW-1185">Reference proteome</keyword>
<dbReference type="AlphaFoldDB" id="A0A2G2VMS9"/>